<feature type="non-terminal residue" evidence="2">
    <location>
        <position position="155"/>
    </location>
</feature>
<evidence type="ECO:0000256" key="1">
    <source>
        <dbReference type="SAM" id="MobiDB-lite"/>
    </source>
</evidence>
<reference evidence="2" key="1">
    <citation type="submission" date="2023-03" db="EMBL/GenBank/DDBJ databases">
        <title>Massive genome expansion in bonnet fungi (Mycena s.s.) driven by repeated elements and novel gene families across ecological guilds.</title>
        <authorList>
            <consortium name="Lawrence Berkeley National Laboratory"/>
            <person name="Harder C.B."/>
            <person name="Miyauchi S."/>
            <person name="Viragh M."/>
            <person name="Kuo A."/>
            <person name="Thoen E."/>
            <person name="Andreopoulos B."/>
            <person name="Lu D."/>
            <person name="Skrede I."/>
            <person name="Drula E."/>
            <person name="Henrissat B."/>
            <person name="Morin E."/>
            <person name="Kohler A."/>
            <person name="Barry K."/>
            <person name="LaButti K."/>
            <person name="Morin E."/>
            <person name="Salamov A."/>
            <person name="Lipzen A."/>
            <person name="Mereny Z."/>
            <person name="Hegedus B."/>
            <person name="Baldrian P."/>
            <person name="Stursova M."/>
            <person name="Weitz H."/>
            <person name="Taylor A."/>
            <person name="Grigoriev I.V."/>
            <person name="Nagy L.G."/>
            <person name="Martin F."/>
            <person name="Kauserud H."/>
        </authorList>
    </citation>
    <scope>NUCLEOTIDE SEQUENCE</scope>
    <source>
        <strain evidence="2">9144</strain>
    </source>
</reference>
<keyword evidence="3" id="KW-1185">Reference proteome</keyword>
<organism evidence="2 3">
    <name type="scientific">Mycena pura</name>
    <dbReference type="NCBI Taxonomy" id="153505"/>
    <lineage>
        <taxon>Eukaryota</taxon>
        <taxon>Fungi</taxon>
        <taxon>Dikarya</taxon>
        <taxon>Basidiomycota</taxon>
        <taxon>Agaricomycotina</taxon>
        <taxon>Agaricomycetes</taxon>
        <taxon>Agaricomycetidae</taxon>
        <taxon>Agaricales</taxon>
        <taxon>Marasmiineae</taxon>
        <taxon>Mycenaceae</taxon>
        <taxon>Mycena</taxon>
    </lineage>
</organism>
<name>A0AAD6Y873_9AGAR</name>
<gene>
    <name evidence="2" type="ORF">GGX14DRAFT_464764</name>
</gene>
<feature type="region of interest" description="Disordered" evidence="1">
    <location>
        <begin position="1"/>
        <end position="34"/>
    </location>
</feature>
<dbReference type="EMBL" id="JARJCW010000058">
    <property type="protein sequence ID" value="KAJ7201705.1"/>
    <property type="molecule type" value="Genomic_DNA"/>
</dbReference>
<protein>
    <submittedName>
        <fullName evidence="2">Uncharacterized protein</fullName>
    </submittedName>
</protein>
<dbReference type="Proteomes" id="UP001219525">
    <property type="component" value="Unassembled WGS sequence"/>
</dbReference>
<comment type="caution">
    <text evidence="2">The sequence shown here is derived from an EMBL/GenBank/DDBJ whole genome shotgun (WGS) entry which is preliminary data.</text>
</comment>
<proteinExistence type="predicted"/>
<evidence type="ECO:0000313" key="3">
    <source>
        <dbReference type="Proteomes" id="UP001219525"/>
    </source>
</evidence>
<accession>A0AAD6Y873</accession>
<evidence type="ECO:0000313" key="2">
    <source>
        <dbReference type="EMBL" id="KAJ7201705.1"/>
    </source>
</evidence>
<dbReference type="AlphaFoldDB" id="A0AAD6Y873"/>
<sequence>DDATLAGDTVAPKDSNEPPPSPTLSLDGLDDEPEPERVVRLDGEVRVPACSHPSFRYASMAREYVLHLLIKHPQYSHISPNASGIIAEVPVWYVLNRFAGLAAGQTADADADYSALPLKGDAIPLVEGTVHLPPSMGHSTTQRRPTFRTQRVAAF</sequence>